<dbReference type="NCBIfam" id="TIGR01484">
    <property type="entry name" value="HAD-SF-IIB"/>
    <property type="match status" value="1"/>
</dbReference>
<reference evidence="1 2" key="1">
    <citation type="submission" date="2016-07" db="EMBL/GenBank/DDBJ databases">
        <title>Pervasive Adenine N6-methylation of Active Genes in Fungi.</title>
        <authorList>
            <consortium name="DOE Joint Genome Institute"/>
            <person name="Mondo S.J."/>
            <person name="Dannebaum R.O."/>
            <person name="Kuo R.C."/>
            <person name="Labutti K."/>
            <person name="Haridas S."/>
            <person name="Kuo A."/>
            <person name="Salamov A."/>
            <person name="Ahrendt S.R."/>
            <person name="Lipzen A."/>
            <person name="Sullivan W."/>
            <person name="Andreopoulos W.B."/>
            <person name="Clum A."/>
            <person name="Lindquist E."/>
            <person name="Daum C."/>
            <person name="Ramamoorthy G.K."/>
            <person name="Gryganskyi A."/>
            <person name="Culley D."/>
            <person name="Magnuson J.K."/>
            <person name="James T.Y."/>
            <person name="O'Malley M.A."/>
            <person name="Stajich J.E."/>
            <person name="Spatafora J.W."/>
            <person name="Visel A."/>
            <person name="Grigoriev I.V."/>
        </authorList>
    </citation>
    <scope>NUCLEOTIDE SEQUENCE [LARGE SCALE GENOMIC DNA]</scope>
    <source>
        <strain evidence="1 2">NRRL 1336</strain>
    </source>
</reference>
<dbReference type="OrthoDB" id="27226at2759"/>
<dbReference type="CDD" id="cd07516">
    <property type="entry name" value="HAD_Pase"/>
    <property type="match status" value="1"/>
</dbReference>
<dbReference type="PANTHER" id="PTHR10000:SF8">
    <property type="entry name" value="HAD SUPERFAMILY HYDROLASE-LIKE, TYPE 3"/>
    <property type="match status" value="1"/>
</dbReference>
<comment type="caution">
    <text evidence="1">The sequence shown here is derived from an EMBL/GenBank/DDBJ whole genome shotgun (WGS) entry which is preliminary data.</text>
</comment>
<dbReference type="STRING" id="90262.A0A1X2ILJ1"/>
<dbReference type="Pfam" id="PF08282">
    <property type="entry name" value="Hydrolase_3"/>
    <property type="match status" value="2"/>
</dbReference>
<proteinExistence type="predicted"/>
<dbReference type="EMBL" id="MCGE01000008">
    <property type="protein sequence ID" value="ORZ18646.1"/>
    <property type="molecule type" value="Genomic_DNA"/>
</dbReference>
<keyword evidence="2" id="KW-1185">Reference proteome</keyword>
<name>A0A1X2ILJ1_9FUNG</name>
<organism evidence="1 2">
    <name type="scientific">Absidia repens</name>
    <dbReference type="NCBI Taxonomy" id="90262"/>
    <lineage>
        <taxon>Eukaryota</taxon>
        <taxon>Fungi</taxon>
        <taxon>Fungi incertae sedis</taxon>
        <taxon>Mucoromycota</taxon>
        <taxon>Mucoromycotina</taxon>
        <taxon>Mucoromycetes</taxon>
        <taxon>Mucorales</taxon>
        <taxon>Cunninghamellaceae</taxon>
        <taxon>Absidia</taxon>
    </lineage>
</organism>
<evidence type="ECO:0000313" key="1">
    <source>
        <dbReference type="EMBL" id="ORZ18646.1"/>
    </source>
</evidence>
<dbReference type="PANTHER" id="PTHR10000">
    <property type="entry name" value="PHOSPHOSERINE PHOSPHATASE"/>
    <property type="match status" value="1"/>
</dbReference>
<dbReference type="SUPFAM" id="SSF56784">
    <property type="entry name" value="HAD-like"/>
    <property type="match status" value="1"/>
</dbReference>
<dbReference type="Gene3D" id="3.30.1240.10">
    <property type="match status" value="1"/>
</dbReference>
<accession>A0A1X2ILJ1</accession>
<dbReference type="Gene3D" id="3.40.50.1000">
    <property type="entry name" value="HAD superfamily/HAD-like"/>
    <property type="match status" value="2"/>
</dbReference>
<dbReference type="InterPro" id="IPR036412">
    <property type="entry name" value="HAD-like_sf"/>
</dbReference>
<dbReference type="GO" id="GO:0000287">
    <property type="term" value="F:magnesium ion binding"/>
    <property type="evidence" value="ECO:0007669"/>
    <property type="project" value="TreeGrafter"/>
</dbReference>
<dbReference type="AlphaFoldDB" id="A0A1X2ILJ1"/>
<dbReference type="InterPro" id="IPR023214">
    <property type="entry name" value="HAD_sf"/>
</dbReference>
<sequence length="316" mass="34990">MVDNYDLSKLKLVCSDLDGTLICGKYNACLVSERSAKVLQELEAEGVQIVVASGRPPRSMEPVLELLKLDHPWIISCNGGIVLDNKQKAILKSFPIVQQHVYPAIKNIKDALGDDVYIGVESGMMFKCEEGYAAMRGPANMNHPYKCISQLEDFACEPVEKLVILHKTWDAEQLHKYISSQVFADAKWEDIINITFSNVHFIEISATNVSKGTTLKSLCDENQYTADQVISFGDMANDVTMLRFAGKNWDGSLCVRKASKSISDYLLFCLGIGVAMENAHETAKKAADFITLSNLNQGVAVVLEKMLQQIRSKSAN</sequence>
<dbReference type="GO" id="GO:0016791">
    <property type="term" value="F:phosphatase activity"/>
    <property type="evidence" value="ECO:0007669"/>
    <property type="project" value="TreeGrafter"/>
</dbReference>
<evidence type="ECO:0000313" key="2">
    <source>
        <dbReference type="Proteomes" id="UP000193560"/>
    </source>
</evidence>
<protein>
    <submittedName>
        <fullName evidence="1">HAD-like domain-containing protein</fullName>
    </submittedName>
</protein>
<dbReference type="Proteomes" id="UP000193560">
    <property type="component" value="Unassembled WGS sequence"/>
</dbReference>
<dbReference type="GO" id="GO:0005829">
    <property type="term" value="C:cytosol"/>
    <property type="evidence" value="ECO:0007669"/>
    <property type="project" value="TreeGrafter"/>
</dbReference>
<dbReference type="InterPro" id="IPR006379">
    <property type="entry name" value="HAD-SF_hydro_IIB"/>
</dbReference>
<gene>
    <name evidence="1" type="ORF">BCR42DRAFT_489981</name>
</gene>